<name>A0A3B0X218_9ZZZZ</name>
<dbReference type="Gene3D" id="3.40.50.10350">
    <property type="entry name" value="Glycerate kinase, domain 1"/>
    <property type="match status" value="1"/>
</dbReference>
<dbReference type="SUPFAM" id="SSF110738">
    <property type="entry name" value="Glycerate kinase I"/>
    <property type="match status" value="1"/>
</dbReference>
<dbReference type="InterPro" id="IPR004381">
    <property type="entry name" value="Glycerate_kinase"/>
</dbReference>
<evidence type="ECO:0000313" key="4">
    <source>
        <dbReference type="EMBL" id="VAW49874.1"/>
    </source>
</evidence>
<comment type="similarity">
    <text evidence="1">Belongs to the glycerate kinase type-1 family.</text>
</comment>
<dbReference type="EC" id="2.7.1.31" evidence="4"/>
<reference evidence="4" key="1">
    <citation type="submission" date="2018-06" db="EMBL/GenBank/DDBJ databases">
        <authorList>
            <person name="Zhirakovskaya E."/>
        </authorList>
    </citation>
    <scope>NUCLEOTIDE SEQUENCE</scope>
</reference>
<dbReference type="AlphaFoldDB" id="A0A3B0X218"/>
<dbReference type="EMBL" id="UOFB01000406">
    <property type="protein sequence ID" value="VAW49874.1"/>
    <property type="molecule type" value="Genomic_DNA"/>
</dbReference>
<dbReference type="NCBIfam" id="TIGR00045">
    <property type="entry name" value="glycerate kinase"/>
    <property type="match status" value="1"/>
</dbReference>
<dbReference type="InterPro" id="IPR036129">
    <property type="entry name" value="Glycerate_kinase_sf"/>
</dbReference>
<dbReference type="PIRSF" id="PIRSF006078">
    <property type="entry name" value="GlxK"/>
    <property type="match status" value="1"/>
</dbReference>
<proteinExistence type="inferred from homology"/>
<evidence type="ECO:0000256" key="3">
    <source>
        <dbReference type="ARBA" id="ARBA00022777"/>
    </source>
</evidence>
<dbReference type="Gene3D" id="3.90.1510.10">
    <property type="entry name" value="Glycerate kinase, domain 2"/>
    <property type="match status" value="1"/>
</dbReference>
<keyword evidence="3 4" id="KW-0418">Kinase</keyword>
<dbReference type="PANTHER" id="PTHR21599">
    <property type="entry name" value="GLYCERATE KINASE"/>
    <property type="match status" value="1"/>
</dbReference>
<keyword evidence="2 4" id="KW-0808">Transferase</keyword>
<dbReference type="InterPro" id="IPR018197">
    <property type="entry name" value="Glycerate_kinase_RE-like"/>
</dbReference>
<gene>
    <name evidence="4" type="ORF">MNBD_GAMMA04-332</name>
</gene>
<evidence type="ECO:0000256" key="2">
    <source>
        <dbReference type="ARBA" id="ARBA00022679"/>
    </source>
</evidence>
<dbReference type="PANTHER" id="PTHR21599:SF0">
    <property type="entry name" value="GLYCERATE KINASE"/>
    <property type="match status" value="1"/>
</dbReference>
<dbReference type="Pfam" id="PF02595">
    <property type="entry name" value="Gly_kinase"/>
    <property type="match status" value="1"/>
</dbReference>
<sequence length="378" mass="40391">MPSYLIAPDSFKGSISAAFFCQIVQQAILQKQPDATVLTRPLSDGGEGFIDAFVQAELAKEQTLWCAGPLGRKVKAKWAWIADSNTAIIEMAQASGLTRLRPEDRNPLQTHTTGTGHLIQAAIKKGAHTIILGLGGSATNEGGVGALKALGIPFLNAQNKEIGLGGQALQTLTHIGDVPPKLLNIKWVLACDVTNPLLGEQGATQIFGAQKGMTAQSAPILEKGLENLANLMADKTGHAIQDQAGSGAAGGMAAGFMELLNAQMYSGFEVLNTHLNLDLLFEQHTIDYLITGEGKIDQQTAFGKLPQRIAQLAKQHNPHCKTIGLCGQLDTTLAHLPEFDALFSILPKPMAEYHAMQQTPELLKHTTQSILNLLTKQS</sequence>
<dbReference type="GO" id="GO:0008887">
    <property type="term" value="F:glycerate kinase activity"/>
    <property type="evidence" value="ECO:0007669"/>
    <property type="project" value="UniProtKB-EC"/>
</dbReference>
<dbReference type="GO" id="GO:0031388">
    <property type="term" value="P:organic acid phosphorylation"/>
    <property type="evidence" value="ECO:0007669"/>
    <property type="project" value="InterPro"/>
</dbReference>
<accession>A0A3B0X218</accession>
<evidence type="ECO:0000256" key="1">
    <source>
        <dbReference type="ARBA" id="ARBA00006284"/>
    </source>
</evidence>
<dbReference type="InterPro" id="IPR018193">
    <property type="entry name" value="Glyc_kinase_flavodox-like_fold"/>
</dbReference>
<protein>
    <submittedName>
        <fullName evidence="4">Glycerate kinase</fullName>
        <ecNumber evidence="4">2.7.1.31</ecNumber>
    </submittedName>
</protein>
<organism evidence="4">
    <name type="scientific">hydrothermal vent metagenome</name>
    <dbReference type="NCBI Taxonomy" id="652676"/>
    <lineage>
        <taxon>unclassified sequences</taxon>
        <taxon>metagenomes</taxon>
        <taxon>ecological metagenomes</taxon>
    </lineage>
</organism>